<accession>A0ABD0LKF2</accession>
<sequence>MASRFPCEDFLARLTNFRAKISCQDSQVYLSRLPLKADTFPCQKSMPRLHIFPVKTSSFPAKSPKFLCSKVVRLPAKTGKSIHFPVKTPTFPVKTLAFPGEDSLVSQSRLPSFPVKTI</sequence>
<dbReference type="EMBL" id="JACVVK020000039">
    <property type="protein sequence ID" value="KAK7500027.1"/>
    <property type="molecule type" value="Genomic_DNA"/>
</dbReference>
<dbReference type="Proteomes" id="UP001519460">
    <property type="component" value="Unassembled WGS sequence"/>
</dbReference>
<organism evidence="1 2">
    <name type="scientific">Batillaria attramentaria</name>
    <dbReference type="NCBI Taxonomy" id="370345"/>
    <lineage>
        <taxon>Eukaryota</taxon>
        <taxon>Metazoa</taxon>
        <taxon>Spiralia</taxon>
        <taxon>Lophotrochozoa</taxon>
        <taxon>Mollusca</taxon>
        <taxon>Gastropoda</taxon>
        <taxon>Caenogastropoda</taxon>
        <taxon>Sorbeoconcha</taxon>
        <taxon>Cerithioidea</taxon>
        <taxon>Batillariidae</taxon>
        <taxon>Batillaria</taxon>
    </lineage>
</organism>
<reference evidence="1 2" key="1">
    <citation type="journal article" date="2023" name="Sci. Data">
        <title>Genome assembly of the Korean intertidal mud-creeper Batillaria attramentaria.</title>
        <authorList>
            <person name="Patra A.K."/>
            <person name="Ho P.T."/>
            <person name="Jun S."/>
            <person name="Lee S.J."/>
            <person name="Kim Y."/>
            <person name="Won Y.J."/>
        </authorList>
    </citation>
    <scope>NUCLEOTIDE SEQUENCE [LARGE SCALE GENOMIC DNA]</scope>
    <source>
        <strain evidence="1">Wonlab-2016</strain>
    </source>
</reference>
<gene>
    <name evidence="1" type="ORF">BaRGS_00008574</name>
</gene>
<keyword evidence="2" id="KW-1185">Reference proteome</keyword>
<dbReference type="AlphaFoldDB" id="A0ABD0LKF2"/>
<comment type="caution">
    <text evidence="1">The sequence shown here is derived from an EMBL/GenBank/DDBJ whole genome shotgun (WGS) entry which is preliminary data.</text>
</comment>
<name>A0ABD0LKF2_9CAEN</name>
<evidence type="ECO:0000313" key="1">
    <source>
        <dbReference type="EMBL" id="KAK7500027.1"/>
    </source>
</evidence>
<evidence type="ECO:0000313" key="2">
    <source>
        <dbReference type="Proteomes" id="UP001519460"/>
    </source>
</evidence>
<proteinExistence type="predicted"/>
<protein>
    <submittedName>
        <fullName evidence="1">Uncharacterized protein</fullName>
    </submittedName>
</protein>